<dbReference type="AlphaFoldDB" id="A0A2L0EZ83"/>
<evidence type="ECO:0000313" key="3">
    <source>
        <dbReference type="Proteomes" id="UP000238348"/>
    </source>
</evidence>
<organism evidence="2 3">
    <name type="scientific">Sorangium cellulosum</name>
    <name type="common">Polyangium cellulosum</name>
    <dbReference type="NCBI Taxonomy" id="56"/>
    <lineage>
        <taxon>Bacteria</taxon>
        <taxon>Pseudomonadati</taxon>
        <taxon>Myxococcota</taxon>
        <taxon>Polyangia</taxon>
        <taxon>Polyangiales</taxon>
        <taxon>Polyangiaceae</taxon>
        <taxon>Sorangium</taxon>
    </lineage>
</organism>
<dbReference type="EMBL" id="CP012673">
    <property type="protein sequence ID" value="AUX44593.1"/>
    <property type="molecule type" value="Genomic_DNA"/>
</dbReference>
<feature type="region of interest" description="Disordered" evidence="1">
    <location>
        <begin position="138"/>
        <end position="161"/>
    </location>
</feature>
<evidence type="ECO:0000256" key="1">
    <source>
        <dbReference type="SAM" id="MobiDB-lite"/>
    </source>
</evidence>
<proteinExistence type="predicted"/>
<accession>A0A2L0EZ83</accession>
<evidence type="ECO:0000313" key="2">
    <source>
        <dbReference type="EMBL" id="AUX44593.1"/>
    </source>
</evidence>
<protein>
    <submittedName>
        <fullName evidence="2">Uncharacterized protein</fullName>
    </submittedName>
</protein>
<reference evidence="2 3" key="1">
    <citation type="submission" date="2015-09" db="EMBL/GenBank/DDBJ databases">
        <title>Sorangium comparison.</title>
        <authorList>
            <person name="Zaburannyi N."/>
            <person name="Bunk B."/>
            <person name="Overmann J."/>
            <person name="Mueller R."/>
        </authorList>
    </citation>
    <scope>NUCLEOTIDE SEQUENCE [LARGE SCALE GENOMIC DNA]</scope>
    <source>
        <strain evidence="2 3">So ce26</strain>
    </source>
</reference>
<name>A0A2L0EZ83_SORCE</name>
<dbReference type="Proteomes" id="UP000238348">
    <property type="component" value="Chromosome"/>
</dbReference>
<dbReference type="OrthoDB" id="5515967at2"/>
<sequence length="161" mass="17978">MTVLLQNEYLTVAADPALHLVRTTRSELPYPSPDDFIRCHTEALQIYESLVRGSLGHLVDLRRVPMNNDPAFEAATGRTRAMVVQEFACAAIVVRTAVGALQVNRLLREEQNDHVAVFHDEDVAMTYLNEELATRLNRGSSTQLSRSHSSRPAAARLVRAR</sequence>
<dbReference type="RefSeq" id="WP_104983094.1">
    <property type="nucleotide sequence ID" value="NZ_CP012673.1"/>
</dbReference>
<gene>
    <name evidence="2" type="ORF">SOCE26_060590</name>
</gene>